<organism evidence="3 4">
    <name type="scientific">Durusdinium trenchii</name>
    <dbReference type="NCBI Taxonomy" id="1381693"/>
    <lineage>
        <taxon>Eukaryota</taxon>
        <taxon>Sar</taxon>
        <taxon>Alveolata</taxon>
        <taxon>Dinophyceae</taxon>
        <taxon>Suessiales</taxon>
        <taxon>Symbiodiniaceae</taxon>
        <taxon>Durusdinium</taxon>
    </lineage>
</organism>
<comment type="caution">
    <text evidence="3">The sequence shown here is derived from an EMBL/GenBank/DDBJ whole genome shotgun (WGS) entry which is preliminary data.</text>
</comment>
<feature type="region of interest" description="Disordered" evidence="2">
    <location>
        <begin position="1275"/>
        <end position="1313"/>
    </location>
</feature>
<dbReference type="Gene3D" id="3.40.50.11350">
    <property type="match status" value="1"/>
</dbReference>
<feature type="region of interest" description="Disordered" evidence="2">
    <location>
        <begin position="182"/>
        <end position="249"/>
    </location>
</feature>
<feature type="compositionally biased region" description="Low complexity" evidence="2">
    <location>
        <begin position="207"/>
        <end position="225"/>
    </location>
</feature>
<keyword evidence="1" id="KW-0175">Coiled coil</keyword>
<reference evidence="3 4" key="1">
    <citation type="submission" date="2024-02" db="EMBL/GenBank/DDBJ databases">
        <authorList>
            <person name="Chen Y."/>
            <person name="Shah S."/>
            <person name="Dougan E. K."/>
            <person name="Thang M."/>
            <person name="Chan C."/>
        </authorList>
    </citation>
    <scope>NUCLEOTIDE SEQUENCE [LARGE SCALE GENOMIC DNA]</scope>
</reference>
<feature type="region of interest" description="Disordered" evidence="2">
    <location>
        <begin position="1335"/>
        <end position="1392"/>
    </location>
</feature>
<accession>A0ABP0KY76</accession>
<feature type="compositionally biased region" description="Polar residues" evidence="2">
    <location>
        <begin position="1280"/>
        <end position="1289"/>
    </location>
</feature>
<evidence type="ECO:0000256" key="1">
    <source>
        <dbReference type="SAM" id="Coils"/>
    </source>
</evidence>
<name>A0ABP0KY76_9DINO</name>
<evidence type="ECO:0000256" key="2">
    <source>
        <dbReference type="SAM" id="MobiDB-lite"/>
    </source>
</evidence>
<feature type="coiled-coil region" evidence="1">
    <location>
        <begin position="125"/>
        <end position="152"/>
    </location>
</feature>
<gene>
    <name evidence="3" type="ORF">CCMP2556_LOCUS18305</name>
</gene>
<feature type="compositionally biased region" description="Basic and acidic residues" evidence="2">
    <location>
        <begin position="1374"/>
        <end position="1383"/>
    </location>
</feature>
<evidence type="ECO:0000313" key="3">
    <source>
        <dbReference type="EMBL" id="CAK9031487.1"/>
    </source>
</evidence>
<keyword evidence="4" id="KW-1185">Reference proteome</keyword>
<dbReference type="EMBL" id="CAXAMN010010335">
    <property type="protein sequence ID" value="CAK9031487.1"/>
    <property type="molecule type" value="Genomic_DNA"/>
</dbReference>
<sequence length="1511" mass="166517">MFQDFGLLTEAEFTKLCKTTPQAAGLNKKNAPNIRLSFNGPEGKQKYFLVGLQGLPCSEVHGMRKIRMRMTDSVSHCEGFLDPEKQVLQDQGTTVFNHMFKMANESYDASMQFGCKAPKNVVDYLAEKETAADHEQQQLSEAAARIAAAKDQAAKQSSADDFDALLDGFDSGDEAAEAMPARPKILPGTYSSSFATPSKPAPKAKCQSNSGSKQKAASQASANLSTTASGSVRSVEETTDSAGGKQELDPEMQRVAEKHLSTENCLGSGPFVLSDKGSSIKALYGLVPQTFLVLSDRRYAQSAKLRGAKQILENLGKTGHTQAAGLLKDRIAQCESCEILSSRVLKTCKPDQIEKVISATIGVELPCPIQVRVAEAHVIHKIVNVLDPKAPDDELVEGMKALARALCPKTKEQLRNERLMKFEAVNPRFDAVLYQLMDGVAVDSAFSHSPSGGMLALTNAPAPTTPVPEFNASGQIVLAALGAAIIGVLEEEIFMQIFARGLDAKKSLLAFSLTFLEGMQELMESPAEIAIFKHDIGAAVHAALTRVNKICRAIAHCFCASEPDGVHALSDEDAFYFQKYKDADLPEKMVAKLFNDRESFWHKETMEMIAKAGASTLTAVKQQELLDLLAEDSRATFAPELKQMADLLSSLRESCREQKLAHAKAAIEKLVGGTVDHHHVSSELSDVFLSALQHLPNEYPGVKEQREKIQVFFTDHRKQVGANDLLKLMVTDLQPDTNDIQKAGVFIRAVAGRRSELAGGSSDSCKDVSSFIQLWANLAENSLLLIRLNNKCSDVCLEDVKQHVETHGVQLAEKLVTARKEVTRLMNSIESLAKAKPTGDLPIGLQKLFSVQLPQSIHSALVSESFDDMVACKAALLMDSINVNNMAFKKILQENYKQKELDASQDHFRLLRQSWAAGLSEASSLEDMTAACKDIISKLPAAAMKDFAKVVQSDAAQSAFEDLQKACDLAIEMAQTSKIHTSHVLLIKATRNYHKGSADNDETAVSNNLSLIQHHAEFFRANSSYERRARGEVAYEGQWWAVRFPKPVWIQSWERLLQDSKEDGRPCEDHPFVPPDLPRPLAVLQGWRQHSCLVPVAQRFAKTRCLVFIALVNSLHLGEHWQDHLHFFRNFRFVEEVETQAVHWIQGLPTPYLAIHMRPYLFRSEGFNESTIEAMFLQELRHALYQLQRRWGRPPGVFLASESVQENNTQRLLQMLNDLDLHVITSEDTKPTHGGPSSAHVAIDVTICARASHFLGTATFRISVLTQDLRTNLADAKDASPSSLGSQLRLTRGPPSLRSLDRSATPPTAQVRPRVTSHACHVWIWRNTSSGFFPSPRRCRPKGSSSTSSMALRPKSPRPRAGASSTAAWMPDAKAVHGVESGRRGGQRGSPRYGSGMAIVNTVLPFGEERTSAVLVTRDLIEYAWQESAWSCPPVALIAYMQLLVGLQNASRWGPAAGFDPTSPHELYLEKVRFVYKLWQMLSIGSWNMAAWSAPGVKYGVQQLLRSLAQL</sequence>
<dbReference type="Proteomes" id="UP001642484">
    <property type="component" value="Unassembled WGS sequence"/>
</dbReference>
<protein>
    <submittedName>
        <fullName evidence="3">Uncharacterized protein</fullName>
    </submittedName>
</protein>
<proteinExistence type="predicted"/>
<evidence type="ECO:0000313" key="4">
    <source>
        <dbReference type="Proteomes" id="UP001642484"/>
    </source>
</evidence>